<evidence type="ECO:0000256" key="1">
    <source>
        <dbReference type="ARBA" id="ARBA00005486"/>
    </source>
</evidence>
<dbReference type="GO" id="GO:0007062">
    <property type="term" value="P:sister chromatid cohesion"/>
    <property type="evidence" value="ECO:0007669"/>
    <property type="project" value="UniProtKB-UniRule"/>
</dbReference>
<keyword evidence="2" id="KW-0132">Cell division</keyword>
<dbReference type="GO" id="GO:0007059">
    <property type="term" value="P:chromosome segregation"/>
    <property type="evidence" value="ECO:0007669"/>
    <property type="project" value="UniProtKB-KW"/>
</dbReference>
<feature type="domain" description="SCD" evidence="5">
    <location>
        <begin position="246"/>
        <end position="332"/>
    </location>
</feature>
<dbReference type="PANTHER" id="PTHR11199:SF10">
    <property type="entry name" value="COHESIN SUBUNIT SA"/>
    <property type="match status" value="1"/>
</dbReference>
<keyword evidence="2" id="KW-0539">Nucleus</keyword>
<dbReference type="GO" id="GO:0003682">
    <property type="term" value="F:chromatin binding"/>
    <property type="evidence" value="ECO:0007669"/>
    <property type="project" value="TreeGrafter"/>
</dbReference>
<reference evidence="6" key="1">
    <citation type="submission" date="2020-07" db="EMBL/GenBank/DDBJ databases">
        <title>A long reads based de novo assembly of the rainbow trout Arlee double haploid line genome.</title>
        <authorList>
            <person name="Gao G."/>
            <person name="Palti Y."/>
        </authorList>
    </citation>
    <scope>NUCLEOTIDE SEQUENCE [LARGE SCALE GENOMIC DNA]</scope>
</reference>
<proteinExistence type="inferred from homology"/>
<protein>
    <recommendedName>
        <fullName evidence="2">Cohesin subunit SA</fullName>
    </recommendedName>
    <alternativeName>
        <fullName evidence="2">SCC3 homolog</fullName>
    </alternativeName>
    <alternativeName>
        <fullName evidence="2">Stromal antigen</fullName>
    </alternativeName>
</protein>
<name>A0A8C7W703_ONCMY</name>
<comment type="function">
    <text evidence="2">Component of cohesin complex, a complex required for the cohesion of sister chromatids after DNA replication. The cohesin complex apparently forms a large proteinaceous ring within which sister chromatids can be trapped. At anaphase, the complex is cleaved and dissociates from chromatin, allowing sister chromatids to segregate.</text>
</comment>
<dbReference type="InterPro" id="IPR020839">
    <property type="entry name" value="SCD"/>
</dbReference>
<comment type="similarity">
    <text evidence="1 2">Belongs to the SCC3 family.</text>
</comment>
<evidence type="ECO:0000313" key="7">
    <source>
        <dbReference type="Proteomes" id="UP000694395"/>
    </source>
</evidence>
<dbReference type="GO" id="GO:0051301">
    <property type="term" value="P:cell division"/>
    <property type="evidence" value="ECO:0007669"/>
    <property type="project" value="UniProtKB-UniRule"/>
</dbReference>
<evidence type="ECO:0000256" key="4">
    <source>
        <dbReference type="SAM" id="MobiDB-lite"/>
    </source>
</evidence>
<keyword evidence="2" id="KW-0158">Chromosome</keyword>
<sequence>MSLFFKGRQKNVSINLCPLKLNVSIKITMFLRAVCQAYFYIVDHGNRSYFLVDEWLDSYKQDREAGLLELINFVVQCCGCKGVVSREMFDGMQNAEIISTLTKEFNEDSVNYPLCSPGPQWRKFRASVCEFVQVLVRSCQNSFLYDEYLFSALLALLTGLSDSQVRAFRHTSTLIAMKLMTGIVEVAVMVFAQIKTTQRRYDAERSKSAEHRASERLEELQATISELREHQEELSSMMNATFRGVFVHRYRDRVAEIRAVCIEEMGVWLRENPGDFLNDGYLKYLGWTLHDKVGRQTDAQLVLSHFTNDTITGQVSRYRGVQQKKTRPVHPVPHKKPATDIHTLLNTTH</sequence>
<reference evidence="6" key="3">
    <citation type="submission" date="2025-09" db="UniProtKB">
        <authorList>
            <consortium name="Ensembl"/>
        </authorList>
    </citation>
    <scope>IDENTIFICATION</scope>
</reference>
<dbReference type="Proteomes" id="UP000694395">
    <property type="component" value="Chromosome 14"/>
</dbReference>
<keyword evidence="7" id="KW-1185">Reference proteome</keyword>
<reference evidence="6" key="2">
    <citation type="submission" date="2025-08" db="UniProtKB">
        <authorList>
            <consortium name="Ensembl"/>
        </authorList>
    </citation>
    <scope>IDENTIFICATION</scope>
</reference>
<keyword evidence="3" id="KW-0175">Coiled coil</keyword>
<dbReference type="GO" id="GO:0005634">
    <property type="term" value="C:nucleus"/>
    <property type="evidence" value="ECO:0007669"/>
    <property type="project" value="UniProtKB-SubCell"/>
</dbReference>
<keyword evidence="2" id="KW-0159">Chromosome partition</keyword>
<accession>A0A8C7W703</accession>
<dbReference type="GO" id="GO:0000775">
    <property type="term" value="C:chromosome, centromeric region"/>
    <property type="evidence" value="ECO:0007669"/>
    <property type="project" value="UniProtKB-SubCell"/>
</dbReference>
<dbReference type="Pfam" id="PF08514">
    <property type="entry name" value="STAG"/>
    <property type="match status" value="1"/>
</dbReference>
<feature type="region of interest" description="Disordered" evidence="4">
    <location>
        <begin position="324"/>
        <end position="349"/>
    </location>
</feature>
<evidence type="ECO:0000256" key="2">
    <source>
        <dbReference type="RuleBase" id="RU369063"/>
    </source>
</evidence>
<dbReference type="Ensembl" id="ENSOMYT00000085616.2">
    <property type="protein sequence ID" value="ENSOMYP00000078597.2"/>
    <property type="gene ID" value="ENSOMYG00000036382.2"/>
</dbReference>
<organism evidence="6 7">
    <name type="scientific">Oncorhynchus mykiss</name>
    <name type="common">Rainbow trout</name>
    <name type="synonym">Salmo gairdneri</name>
    <dbReference type="NCBI Taxonomy" id="8022"/>
    <lineage>
        <taxon>Eukaryota</taxon>
        <taxon>Metazoa</taxon>
        <taxon>Chordata</taxon>
        <taxon>Craniata</taxon>
        <taxon>Vertebrata</taxon>
        <taxon>Euteleostomi</taxon>
        <taxon>Actinopterygii</taxon>
        <taxon>Neopterygii</taxon>
        <taxon>Teleostei</taxon>
        <taxon>Protacanthopterygii</taxon>
        <taxon>Salmoniformes</taxon>
        <taxon>Salmonidae</taxon>
        <taxon>Salmoninae</taxon>
        <taxon>Oncorhynchus</taxon>
    </lineage>
</organism>
<dbReference type="PROSITE" id="PS51425">
    <property type="entry name" value="SCD"/>
    <property type="match status" value="1"/>
</dbReference>
<dbReference type="Pfam" id="PF21581">
    <property type="entry name" value="SCD"/>
    <property type="match status" value="1"/>
</dbReference>
<dbReference type="GeneTree" id="ENSGT00950000182972"/>
<evidence type="ECO:0000259" key="5">
    <source>
        <dbReference type="PROSITE" id="PS51425"/>
    </source>
</evidence>
<comment type="subcellular location">
    <subcellularLocation>
        <location evidence="2">Nucleus</location>
    </subcellularLocation>
    <subcellularLocation>
        <location evidence="2">Chromosome</location>
    </subcellularLocation>
    <subcellularLocation>
        <location evidence="2">Chromosome</location>
        <location evidence="2">Centromere</location>
    </subcellularLocation>
</comment>
<dbReference type="GO" id="GO:0000785">
    <property type="term" value="C:chromatin"/>
    <property type="evidence" value="ECO:0007669"/>
    <property type="project" value="UniProtKB-UniRule"/>
</dbReference>
<dbReference type="PANTHER" id="PTHR11199">
    <property type="entry name" value="STROMAL ANTIGEN"/>
    <property type="match status" value="1"/>
</dbReference>
<evidence type="ECO:0000256" key="3">
    <source>
        <dbReference type="SAM" id="Coils"/>
    </source>
</evidence>
<feature type="compositionally biased region" description="Basic residues" evidence="4">
    <location>
        <begin position="324"/>
        <end position="336"/>
    </location>
</feature>
<evidence type="ECO:0000313" key="6">
    <source>
        <dbReference type="Ensembl" id="ENSOMYP00000078597.2"/>
    </source>
</evidence>
<dbReference type="InterPro" id="IPR013721">
    <property type="entry name" value="STAG"/>
</dbReference>
<dbReference type="GO" id="GO:0008278">
    <property type="term" value="C:cohesin complex"/>
    <property type="evidence" value="ECO:0007669"/>
    <property type="project" value="UniProtKB-UniRule"/>
</dbReference>
<keyword evidence="2" id="KW-0131">Cell cycle</keyword>
<comment type="subunit">
    <text evidence="2">Part of the cohesin complex which is composed of a heterodimer between a SMC1 protein (SMC1A or SMC1B) and SMC3, which are attached via their hinge domain, and RAD21 which link them at their heads, and one STAG protein.</text>
</comment>
<dbReference type="AlphaFoldDB" id="A0A8C7W703"/>
<feature type="coiled-coil region" evidence="3">
    <location>
        <begin position="203"/>
        <end position="240"/>
    </location>
</feature>
<dbReference type="InterPro" id="IPR039662">
    <property type="entry name" value="Cohesin_Scc3/SA"/>
</dbReference>